<evidence type="ECO:0000313" key="3">
    <source>
        <dbReference type="Proteomes" id="UP000199120"/>
    </source>
</evidence>
<dbReference type="AlphaFoldDB" id="A0A1H7MV83"/>
<reference evidence="3" key="1">
    <citation type="submission" date="2016-10" db="EMBL/GenBank/DDBJ databases">
        <authorList>
            <person name="Varghese N."/>
            <person name="Submissions S."/>
        </authorList>
    </citation>
    <scope>NUCLEOTIDE SEQUENCE [LARGE SCALE GENOMIC DNA]</scope>
    <source>
        <strain evidence="3">LMG 26416</strain>
    </source>
</reference>
<sequence length="45" mass="4643">MGSRKAGTYNHNVPVSAASANAPRRLDMPMNEGTGLGLDDNGVCP</sequence>
<organism evidence="2 3">
    <name type="scientific">Paraburkholderia caballeronis</name>
    <dbReference type="NCBI Taxonomy" id="416943"/>
    <lineage>
        <taxon>Bacteria</taxon>
        <taxon>Pseudomonadati</taxon>
        <taxon>Pseudomonadota</taxon>
        <taxon>Betaproteobacteria</taxon>
        <taxon>Burkholderiales</taxon>
        <taxon>Burkholderiaceae</taxon>
        <taxon>Paraburkholderia</taxon>
    </lineage>
</organism>
<proteinExistence type="predicted"/>
<dbReference type="EMBL" id="FOAJ01000005">
    <property type="protein sequence ID" value="SEL15200.1"/>
    <property type="molecule type" value="Genomic_DNA"/>
</dbReference>
<accession>A0A1H7MV83</accession>
<dbReference type="Proteomes" id="UP000199120">
    <property type="component" value="Unassembled WGS sequence"/>
</dbReference>
<evidence type="ECO:0000256" key="1">
    <source>
        <dbReference type="SAM" id="MobiDB-lite"/>
    </source>
</evidence>
<gene>
    <name evidence="2" type="ORF">SAMN05192542_105199</name>
</gene>
<dbReference type="RefSeq" id="WP_167627003.1">
    <property type="nucleotide sequence ID" value="NZ_FNSR01000001.1"/>
</dbReference>
<feature type="region of interest" description="Disordered" evidence="1">
    <location>
        <begin position="1"/>
        <end position="45"/>
    </location>
</feature>
<keyword evidence="3" id="KW-1185">Reference proteome</keyword>
<evidence type="ECO:0000313" key="2">
    <source>
        <dbReference type="EMBL" id="SEL15200.1"/>
    </source>
</evidence>
<protein>
    <submittedName>
        <fullName evidence="2">Uncharacterized protein</fullName>
    </submittedName>
</protein>
<name>A0A1H7MV83_9BURK</name>